<protein>
    <submittedName>
        <fullName evidence="3">5'-nucleotidase C-terminal domain-containing protein</fullName>
    </submittedName>
</protein>
<proteinExistence type="inferred from homology"/>
<sequence length="505" mass="56229">MTSYKLTFSRLTILISLVWSLPCFALESELTILFAADMPVIGQHDQGSYASLATEVKLTRSTHPNTLFLFGGNSIGPSPMSAFDSGSHIIDLLNGLGPEAMGVTKREYSYYEEQLSLRAFEAAFPLIATNVFDPLQDTMQDGLVKSLLIKKGEFTIGVMAVVDPNAKQQYLLKRVIVQNIENSIREQSKRLRDNGADFLIVMHGSLFPEVDDLLQQGVIDLTLVKDPFAPHIALSESSEIPNKVLISGAGDIAIVEVSRNVQGHNVIDWQKKTLADVSLDPETHASEADYVRRLDRLMQLPISIIKTPFNTFRQQVRTSENEFANLITDAMREFTGADVAIFNSGGIRGDRQYVANQVFTRKDLIEELPFRTRTAMLEVSGADIIKTLEDSLSDYPLLRGKFPHVSNMKVIFDGSRPEGSRLVEVHIGKKPIQMDKSYTVVTTDYLYNGGDGYRYFNKSRLIPSKYDSNIMVSDIVLSAIVKSKNMSLSKQGRIVNIQTSTEGLN</sequence>
<dbReference type="InterPro" id="IPR029052">
    <property type="entry name" value="Metallo-depent_PP-like"/>
</dbReference>
<feature type="domain" description="5'-Nucleotidase C-terminal" evidence="2">
    <location>
        <begin position="312"/>
        <end position="457"/>
    </location>
</feature>
<accession>A0ABP3WYV0</accession>
<organism evidence="3 4">
    <name type="scientific">Aliiglaciecola litoralis</name>
    <dbReference type="NCBI Taxonomy" id="582857"/>
    <lineage>
        <taxon>Bacteria</taxon>
        <taxon>Pseudomonadati</taxon>
        <taxon>Pseudomonadota</taxon>
        <taxon>Gammaproteobacteria</taxon>
        <taxon>Alteromonadales</taxon>
        <taxon>Alteromonadaceae</taxon>
        <taxon>Aliiglaciecola</taxon>
    </lineage>
</organism>
<dbReference type="Pfam" id="PF02872">
    <property type="entry name" value="5_nucleotid_C"/>
    <property type="match status" value="1"/>
</dbReference>
<keyword evidence="1" id="KW-0547">Nucleotide-binding</keyword>
<dbReference type="Gene3D" id="3.60.21.10">
    <property type="match status" value="1"/>
</dbReference>
<dbReference type="Proteomes" id="UP001500359">
    <property type="component" value="Unassembled WGS sequence"/>
</dbReference>
<dbReference type="EMBL" id="BAAAFD010000009">
    <property type="protein sequence ID" value="GAA0858673.1"/>
    <property type="molecule type" value="Genomic_DNA"/>
</dbReference>
<name>A0ABP3WYV0_9ALTE</name>
<comment type="caution">
    <text evidence="3">The sequence shown here is derived from an EMBL/GenBank/DDBJ whole genome shotgun (WGS) entry which is preliminary data.</text>
</comment>
<evidence type="ECO:0000256" key="1">
    <source>
        <dbReference type="RuleBase" id="RU362119"/>
    </source>
</evidence>
<dbReference type="Gene3D" id="3.90.780.10">
    <property type="entry name" value="5'-Nucleotidase, C-terminal domain"/>
    <property type="match status" value="1"/>
</dbReference>
<keyword evidence="4" id="KW-1185">Reference proteome</keyword>
<dbReference type="RefSeq" id="WP_343861254.1">
    <property type="nucleotide sequence ID" value="NZ_BAAAFD010000009.1"/>
</dbReference>
<dbReference type="InterPro" id="IPR006179">
    <property type="entry name" value="5_nucleotidase/apyrase"/>
</dbReference>
<dbReference type="PRINTS" id="PR01607">
    <property type="entry name" value="APYRASEFAMLY"/>
</dbReference>
<dbReference type="SUPFAM" id="SSF55816">
    <property type="entry name" value="5'-nucleotidase (syn. UDP-sugar hydrolase), C-terminal domain"/>
    <property type="match status" value="1"/>
</dbReference>
<reference evidence="4" key="1">
    <citation type="journal article" date="2019" name="Int. J. Syst. Evol. Microbiol.">
        <title>The Global Catalogue of Microorganisms (GCM) 10K type strain sequencing project: providing services to taxonomists for standard genome sequencing and annotation.</title>
        <authorList>
            <consortium name="The Broad Institute Genomics Platform"/>
            <consortium name="The Broad Institute Genome Sequencing Center for Infectious Disease"/>
            <person name="Wu L."/>
            <person name="Ma J."/>
        </authorList>
    </citation>
    <scope>NUCLEOTIDE SEQUENCE [LARGE SCALE GENOMIC DNA]</scope>
    <source>
        <strain evidence="4">JCM 15896</strain>
    </source>
</reference>
<comment type="similarity">
    <text evidence="1">Belongs to the 5'-nucleotidase family.</text>
</comment>
<dbReference type="SUPFAM" id="SSF56300">
    <property type="entry name" value="Metallo-dependent phosphatases"/>
    <property type="match status" value="1"/>
</dbReference>
<dbReference type="PANTHER" id="PTHR11575">
    <property type="entry name" value="5'-NUCLEOTIDASE-RELATED"/>
    <property type="match status" value="1"/>
</dbReference>
<evidence type="ECO:0000259" key="2">
    <source>
        <dbReference type="Pfam" id="PF02872"/>
    </source>
</evidence>
<dbReference type="PANTHER" id="PTHR11575:SF24">
    <property type="entry name" value="5'-NUCLEOTIDASE"/>
    <property type="match status" value="1"/>
</dbReference>
<keyword evidence="1" id="KW-0378">Hydrolase</keyword>
<evidence type="ECO:0000313" key="4">
    <source>
        <dbReference type="Proteomes" id="UP001500359"/>
    </source>
</evidence>
<gene>
    <name evidence="3" type="ORF">GCM10009114_29190</name>
</gene>
<dbReference type="InterPro" id="IPR008334">
    <property type="entry name" value="5'-Nucleotdase_C"/>
</dbReference>
<dbReference type="InterPro" id="IPR036907">
    <property type="entry name" value="5'-Nucleotdase_C_sf"/>
</dbReference>
<evidence type="ECO:0000313" key="3">
    <source>
        <dbReference type="EMBL" id="GAA0858673.1"/>
    </source>
</evidence>